<name>R7V840_CAPTE</name>
<evidence type="ECO:0000256" key="1">
    <source>
        <dbReference type="SAM" id="Phobius"/>
    </source>
</evidence>
<dbReference type="HOGENOM" id="CLU_883503_0_0_1"/>
<reference evidence="3" key="3">
    <citation type="submission" date="2015-06" db="UniProtKB">
        <authorList>
            <consortium name="EnsemblMetazoa"/>
        </authorList>
    </citation>
    <scope>IDENTIFICATION</scope>
</reference>
<keyword evidence="4" id="KW-1185">Reference proteome</keyword>
<feature type="transmembrane region" description="Helical" evidence="1">
    <location>
        <begin position="84"/>
        <end position="108"/>
    </location>
</feature>
<dbReference type="SUPFAM" id="SSF103473">
    <property type="entry name" value="MFS general substrate transporter"/>
    <property type="match status" value="1"/>
</dbReference>
<accession>R7V840</accession>
<keyword evidence="1" id="KW-1133">Transmembrane helix</keyword>
<dbReference type="EMBL" id="AMQN01038552">
    <property type="status" value="NOT_ANNOTATED_CDS"/>
    <property type="molecule type" value="Genomic_DNA"/>
</dbReference>
<protein>
    <submittedName>
        <fullName evidence="2 3">Uncharacterized protein</fullName>
    </submittedName>
</protein>
<reference evidence="4" key="1">
    <citation type="submission" date="2012-12" db="EMBL/GenBank/DDBJ databases">
        <authorList>
            <person name="Hellsten U."/>
            <person name="Grimwood J."/>
            <person name="Chapman J.A."/>
            <person name="Shapiro H."/>
            <person name="Aerts A."/>
            <person name="Otillar R.P."/>
            <person name="Terry A.Y."/>
            <person name="Boore J.L."/>
            <person name="Simakov O."/>
            <person name="Marletaz F."/>
            <person name="Cho S.-J."/>
            <person name="Edsinger-Gonzales E."/>
            <person name="Havlak P."/>
            <person name="Kuo D.-H."/>
            <person name="Larsson T."/>
            <person name="Lv J."/>
            <person name="Arendt D."/>
            <person name="Savage R."/>
            <person name="Osoegawa K."/>
            <person name="de Jong P."/>
            <person name="Lindberg D.R."/>
            <person name="Seaver E.C."/>
            <person name="Weisblat D.A."/>
            <person name="Putnam N.H."/>
            <person name="Grigoriev I.V."/>
            <person name="Rokhsar D.S."/>
        </authorList>
    </citation>
    <scope>NUCLEOTIDE SEQUENCE</scope>
    <source>
        <strain evidence="4">I ESC-2004</strain>
    </source>
</reference>
<feature type="transmembrane region" description="Helical" evidence="1">
    <location>
        <begin position="195"/>
        <end position="215"/>
    </location>
</feature>
<dbReference type="InterPro" id="IPR036259">
    <property type="entry name" value="MFS_trans_sf"/>
</dbReference>
<evidence type="ECO:0000313" key="2">
    <source>
        <dbReference type="EMBL" id="ELU14674.1"/>
    </source>
</evidence>
<dbReference type="EnsemblMetazoa" id="CapteT205235">
    <property type="protein sequence ID" value="CapteP205235"/>
    <property type="gene ID" value="CapteG205235"/>
</dbReference>
<sequence length="315" mass="35288">MTEKKEDHKEPKRQSQLLWLVVPGMGLVDFFVRASDTIPAYLLPSIGIESRLNMVASQSNLVLALYDVSRTISKLLASLLMKRVSVLICVPMCLVMTSVLALFLYLWGLTSVPAYFMIVMIMGMFTGPTATLLVVWCNEYITVDGYAMSVWQIAENVAILSSVLVGGIVFVTHHYCGDILPTRLCGHYEVNNRCVSLWVPKTFLVLIGMHYLVALPDMTHCVYIHETPGQPKNTFQCPKDFSEGKERTPVNELALLDIHNYDSEKRMKTTDFTVLHASSSYSNSGVGSHDGKLIQKDHQCGVRQPPENFVFCCQL</sequence>
<evidence type="ECO:0000313" key="4">
    <source>
        <dbReference type="Proteomes" id="UP000014760"/>
    </source>
</evidence>
<proteinExistence type="predicted"/>
<keyword evidence="1" id="KW-0812">Transmembrane</keyword>
<dbReference type="EMBL" id="KB294361">
    <property type="protein sequence ID" value="ELU14674.1"/>
    <property type="molecule type" value="Genomic_DNA"/>
</dbReference>
<dbReference type="Proteomes" id="UP000014760">
    <property type="component" value="Unassembled WGS sequence"/>
</dbReference>
<keyword evidence="1" id="KW-0472">Membrane</keyword>
<feature type="transmembrane region" description="Helical" evidence="1">
    <location>
        <begin position="114"/>
        <end position="136"/>
    </location>
</feature>
<feature type="transmembrane region" description="Helical" evidence="1">
    <location>
        <begin position="157"/>
        <end position="175"/>
    </location>
</feature>
<organism evidence="2">
    <name type="scientific">Capitella teleta</name>
    <name type="common">Polychaete worm</name>
    <dbReference type="NCBI Taxonomy" id="283909"/>
    <lineage>
        <taxon>Eukaryota</taxon>
        <taxon>Metazoa</taxon>
        <taxon>Spiralia</taxon>
        <taxon>Lophotrochozoa</taxon>
        <taxon>Annelida</taxon>
        <taxon>Polychaeta</taxon>
        <taxon>Sedentaria</taxon>
        <taxon>Scolecida</taxon>
        <taxon>Capitellidae</taxon>
        <taxon>Capitella</taxon>
    </lineage>
</organism>
<evidence type="ECO:0000313" key="3">
    <source>
        <dbReference type="EnsemblMetazoa" id="CapteP205235"/>
    </source>
</evidence>
<dbReference type="Gene3D" id="1.20.1250.20">
    <property type="entry name" value="MFS general substrate transporter like domains"/>
    <property type="match status" value="1"/>
</dbReference>
<gene>
    <name evidence="2" type="ORF">CAPTEDRAFT_205235</name>
</gene>
<reference evidence="2 4" key="2">
    <citation type="journal article" date="2013" name="Nature">
        <title>Insights into bilaterian evolution from three spiralian genomes.</title>
        <authorList>
            <person name="Simakov O."/>
            <person name="Marletaz F."/>
            <person name="Cho S.J."/>
            <person name="Edsinger-Gonzales E."/>
            <person name="Havlak P."/>
            <person name="Hellsten U."/>
            <person name="Kuo D.H."/>
            <person name="Larsson T."/>
            <person name="Lv J."/>
            <person name="Arendt D."/>
            <person name="Savage R."/>
            <person name="Osoegawa K."/>
            <person name="de Jong P."/>
            <person name="Grimwood J."/>
            <person name="Chapman J.A."/>
            <person name="Shapiro H."/>
            <person name="Aerts A."/>
            <person name="Otillar R.P."/>
            <person name="Terry A.Y."/>
            <person name="Boore J.L."/>
            <person name="Grigoriev I.V."/>
            <person name="Lindberg D.R."/>
            <person name="Seaver E.C."/>
            <person name="Weisblat D.A."/>
            <person name="Putnam N.H."/>
            <person name="Rokhsar D.S."/>
        </authorList>
    </citation>
    <scope>NUCLEOTIDE SEQUENCE</scope>
    <source>
        <strain evidence="2 4">I ESC-2004</strain>
    </source>
</reference>
<dbReference type="AlphaFoldDB" id="R7V840"/>